<dbReference type="FunFam" id="3.30.420.10:FF:000089">
    <property type="entry name" value="Ribonuclease H"/>
    <property type="match status" value="1"/>
</dbReference>
<feature type="binding site" evidence="12">
    <location>
        <position position="23"/>
    </location>
    <ligand>
        <name>Mg(2+)</name>
        <dbReference type="ChEBI" id="CHEBI:18420"/>
        <label>2</label>
    </ligand>
</feature>
<feature type="binding site" evidence="12">
    <location>
        <position position="147"/>
    </location>
    <ligand>
        <name>Mg(2+)</name>
        <dbReference type="ChEBI" id="CHEBI:18420"/>
        <label>2</label>
    </ligand>
</feature>
<dbReference type="OrthoDB" id="7845843at2"/>
<evidence type="ECO:0000256" key="5">
    <source>
        <dbReference type="ARBA" id="ARBA00012180"/>
    </source>
</evidence>
<dbReference type="EC" id="3.1.26.4" evidence="5 12"/>
<evidence type="ECO:0000256" key="2">
    <source>
        <dbReference type="ARBA" id="ARBA00004065"/>
    </source>
</evidence>
<dbReference type="GO" id="GO:0043137">
    <property type="term" value="P:DNA replication, removal of RNA primer"/>
    <property type="evidence" value="ECO:0007669"/>
    <property type="project" value="TreeGrafter"/>
</dbReference>
<evidence type="ECO:0000256" key="8">
    <source>
        <dbReference type="ARBA" id="ARBA00022723"/>
    </source>
</evidence>
<evidence type="ECO:0000259" key="13">
    <source>
        <dbReference type="PROSITE" id="PS50879"/>
    </source>
</evidence>
<keyword evidence="8 12" id="KW-0479">Metal-binding</keyword>
<dbReference type="PANTHER" id="PTHR10642:SF26">
    <property type="entry name" value="RIBONUCLEASE H1"/>
    <property type="match status" value="1"/>
</dbReference>
<dbReference type="KEGG" id="foo:CGC45_05560"/>
<dbReference type="InterPro" id="IPR022892">
    <property type="entry name" value="RNaseHI"/>
</dbReference>
<name>A0A345JRY8_9GAMM</name>
<dbReference type="GO" id="GO:0003676">
    <property type="term" value="F:nucleic acid binding"/>
    <property type="evidence" value="ECO:0007669"/>
    <property type="project" value="InterPro"/>
</dbReference>
<dbReference type="Pfam" id="PF00075">
    <property type="entry name" value="RNase_H"/>
    <property type="match status" value="1"/>
</dbReference>
<evidence type="ECO:0000256" key="4">
    <source>
        <dbReference type="ARBA" id="ARBA00011245"/>
    </source>
</evidence>
<dbReference type="SUPFAM" id="SSF53098">
    <property type="entry name" value="Ribonuclease H-like"/>
    <property type="match status" value="1"/>
</dbReference>
<evidence type="ECO:0000256" key="3">
    <source>
        <dbReference type="ARBA" id="ARBA00005300"/>
    </source>
</evidence>
<comment type="subunit">
    <text evidence="4 12">Monomer.</text>
</comment>
<keyword evidence="11 12" id="KW-0460">Magnesium</keyword>
<keyword evidence="6 12" id="KW-0963">Cytoplasm</keyword>
<evidence type="ECO:0000256" key="11">
    <source>
        <dbReference type="ARBA" id="ARBA00022842"/>
    </source>
</evidence>
<keyword evidence="15" id="KW-1185">Reference proteome</keyword>
<dbReference type="Gene3D" id="3.30.420.10">
    <property type="entry name" value="Ribonuclease H-like superfamily/Ribonuclease H"/>
    <property type="match status" value="1"/>
</dbReference>
<dbReference type="InterPro" id="IPR036397">
    <property type="entry name" value="RNaseH_sf"/>
</dbReference>
<evidence type="ECO:0000256" key="7">
    <source>
        <dbReference type="ARBA" id="ARBA00022722"/>
    </source>
</evidence>
<evidence type="ECO:0000256" key="1">
    <source>
        <dbReference type="ARBA" id="ARBA00000077"/>
    </source>
</evidence>
<dbReference type="Proteomes" id="UP000253862">
    <property type="component" value="Chromosome"/>
</dbReference>
<evidence type="ECO:0000256" key="6">
    <source>
        <dbReference type="ARBA" id="ARBA00022490"/>
    </source>
</evidence>
<dbReference type="NCBIfam" id="NF001236">
    <property type="entry name" value="PRK00203.1"/>
    <property type="match status" value="1"/>
</dbReference>
<dbReference type="PANTHER" id="PTHR10642">
    <property type="entry name" value="RIBONUCLEASE H1"/>
    <property type="match status" value="1"/>
</dbReference>
<dbReference type="InterPro" id="IPR012337">
    <property type="entry name" value="RNaseH-like_sf"/>
</dbReference>
<sequence length="160" mass="17822">MVVVLGKCMEIFKKRNSVIAYTDGACKGNPGVGGWGAILSYNGVDKEIYGSEKNTTNNRMELMAAIKTLQALKRKCDITIYTDSKYLQNGINQWLANWKANGWKTAAKKEVKNKDLWQELDILTNKHNVSWGWVKGHSGNIGNEKADELANKAIAELMGK</sequence>
<feature type="binding site" evidence="12">
    <location>
        <position position="83"/>
    </location>
    <ligand>
        <name>Mg(2+)</name>
        <dbReference type="ChEBI" id="CHEBI:18420"/>
        <label>1</label>
    </ligand>
</feature>
<accession>A0A345JRY8</accession>
<evidence type="ECO:0000313" key="14">
    <source>
        <dbReference type="EMBL" id="AXH30084.1"/>
    </source>
</evidence>
<dbReference type="InterPro" id="IPR050092">
    <property type="entry name" value="RNase_H"/>
</dbReference>
<keyword evidence="10 12" id="KW-0378">Hydrolase</keyword>
<comment type="function">
    <text evidence="2 12">Endonuclease that specifically degrades the RNA of RNA-DNA hybrids.</text>
</comment>
<dbReference type="GO" id="GO:0005737">
    <property type="term" value="C:cytoplasm"/>
    <property type="evidence" value="ECO:0007669"/>
    <property type="project" value="UniProtKB-SubCell"/>
</dbReference>
<evidence type="ECO:0000256" key="10">
    <source>
        <dbReference type="ARBA" id="ARBA00022801"/>
    </source>
</evidence>
<feature type="domain" description="RNase H type-1" evidence="13">
    <location>
        <begin position="14"/>
        <end position="155"/>
    </location>
</feature>
<dbReference type="GO" id="GO:0004523">
    <property type="term" value="F:RNA-DNA hybrid ribonuclease activity"/>
    <property type="evidence" value="ECO:0007669"/>
    <property type="project" value="UniProtKB-UniRule"/>
</dbReference>
<dbReference type="PROSITE" id="PS50879">
    <property type="entry name" value="RNASE_H_1"/>
    <property type="match status" value="1"/>
</dbReference>
<dbReference type="EMBL" id="CP022375">
    <property type="protein sequence ID" value="AXH30084.1"/>
    <property type="molecule type" value="Genomic_DNA"/>
</dbReference>
<dbReference type="AlphaFoldDB" id="A0A345JRY8"/>
<organism evidence="14 15">
    <name type="scientific">Francisella opportunistica</name>
    <dbReference type="NCBI Taxonomy" id="2016517"/>
    <lineage>
        <taxon>Bacteria</taxon>
        <taxon>Pseudomonadati</taxon>
        <taxon>Pseudomonadota</taxon>
        <taxon>Gammaproteobacteria</taxon>
        <taxon>Thiotrichales</taxon>
        <taxon>Francisellaceae</taxon>
        <taxon>Francisella</taxon>
    </lineage>
</organism>
<feature type="binding site" evidence="12">
    <location>
        <position position="23"/>
    </location>
    <ligand>
        <name>Mg(2+)</name>
        <dbReference type="ChEBI" id="CHEBI:18420"/>
        <label>1</label>
    </ligand>
</feature>
<dbReference type="CDD" id="cd09278">
    <property type="entry name" value="RNase_HI_prokaryote_like"/>
    <property type="match status" value="1"/>
</dbReference>
<dbReference type="HAMAP" id="MF_00042">
    <property type="entry name" value="RNase_H"/>
    <property type="match status" value="1"/>
</dbReference>
<evidence type="ECO:0000313" key="15">
    <source>
        <dbReference type="Proteomes" id="UP000253862"/>
    </source>
</evidence>
<comment type="cofactor">
    <cofactor evidence="12">
        <name>Mg(2+)</name>
        <dbReference type="ChEBI" id="CHEBI:18420"/>
    </cofactor>
    <text evidence="12">Binds 1 Mg(2+) ion per subunit. May bind a second metal ion at a regulatory site, or after substrate binding.</text>
</comment>
<evidence type="ECO:0000256" key="9">
    <source>
        <dbReference type="ARBA" id="ARBA00022759"/>
    </source>
</evidence>
<comment type="catalytic activity">
    <reaction evidence="1 12">
        <text>Endonucleolytic cleavage to 5'-phosphomonoester.</text>
        <dbReference type="EC" id="3.1.26.4"/>
    </reaction>
</comment>
<dbReference type="InterPro" id="IPR002156">
    <property type="entry name" value="RNaseH_domain"/>
</dbReference>
<feature type="binding site" evidence="12">
    <location>
        <position position="61"/>
    </location>
    <ligand>
        <name>Mg(2+)</name>
        <dbReference type="ChEBI" id="CHEBI:18420"/>
        <label>1</label>
    </ligand>
</feature>
<gene>
    <name evidence="12" type="primary">rnhA</name>
    <name evidence="14" type="ORF">CGC43_05560</name>
</gene>
<reference evidence="14 15" key="1">
    <citation type="submission" date="2017-07" db="EMBL/GenBank/DDBJ databases">
        <title>Complete genome sequences and comparative analysis of the novel pathogen Francisella opportunistica.</title>
        <authorList>
            <person name="Dietrich E.A."/>
            <person name="Kingry L.C."/>
            <person name="Petersen J.M."/>
        </authorList>
    </citation>
    <scope>NUCLEOTIDE SEQUENCE [LARGE SCALE GENOMIC DNA]</scope>
    <source>
        <strain evidence="14 15">14-2155</strain>
    </source>
</reference>
<comment type="subcellular location">
    <subcellularLocation>
        <location evidence="12">Cytoplasm</location>
    </subcellularLocation>
</comment>
<keyword evidence="7 12" id="KW-0540">Nuclease</keyword>
<evidence type="ECO:0000256" key="12">
    <source>
        <dbReference type="HAMAP-Rule" id="MF_00042"/>
    </source>
</evidence>
<keyword evidence="9 12" id="KW-0255">Endonuclease</keyword>
<proteinExistence type="inferred from homology"/>
<protein>
    <recommendedName>
        <fullName evidence="5 12">Ribonuclease H</fullName>
        <shortName evidence="12">RNase H</shortName>
        <ecNumber evidence="5 12">3.1.26.4</ecNumber>
    </recommendedName>
</protein>
<comment type="similarity">
    <text evidence="3 12">Belongs to the RNase H family.</text>
</comment>
<dbReference type="GO" id="GO:0000287">
    <property type="term" value="F:magnesium ion binding"/>
    <property type="evidence" value="ECO:0007669"/>
    <property type="project" value="UniProtKB-UniRule"/>
</dbReference>